<dbReference type="Gene3D" id="1.20.272.10">
    <property type="match status" value="1"/>
</dbReference>
<dbReference type="Gene3D" id="3.40.50.300">
    <property type="entry name" value="P-loop containing nucleotide triphosphate hydrolases"/>
    <property type="match status" value="1"/>
</dbReference>
<organism evidence="1 2">
    <name type="scientific">Cardiosporidium cionae</name>
    <dbReference type="NCBI Taxonomy" id="476202"/>
    <lineage>
        <taxon>Eukaryota</taxon>
        <taxon>Sar</taxon>
        <taxon>Alveolata</taxon>
        <taxon>Apicomplexa</taxon>
        <taxon>Aconoidasida</taxon>
        <taxon>Nephromycida</taxon>
        <taxon>Cardiosporidium</taxon>
    </lineage>
</organism>
<proteinExistence type="predicted"/>
<dbReference type="InterPro" id="IPR008921">
    <property type="entry name" value="DNA_pol3_clamp-load_cplx_C"/>
</dbReference>
<evidence type="ECO:0000313" key="2">
    <source>
        <dbReference type="Proteomes" id="UP000823046"/>
    </source>
</evidence>
<dbReference type="SUPFAM" id="SSF48019">
    <property type="entry name" value="post-AAA+ oligomerization domain-like"/>
    <property type="match status" value="1"/>
</dbReference>
<evidence type="ECO:0000313" key="1">
    <source>
        <dbReference type="EMBL" id="KAF8819739.1"/>
    </source>
</evidence>
<accession>A0ABQ7J6X1</accession>
<protein>
    <submittedName>
        <fullName evidence="1">Uncharacterized protein</fullName>
    </submittedName>
</protein>
<name>A0ABQ7J6X1_9APIC</name>
<dbReference type="Proteomes" id="UP000823046">
    <property type="component" value="Unassembled WGS sequence"/>
</dbReference>
<reference evidence="1 2" key="1">
    <citation type="journal article" date="2020" name="bioRxiv">
        <title>Metabolic contributions of an alphaproteobacterial endosymbiont in the apicomplexan Cardiosporidium cionae.</title>
        <authorList>
            <person name="Hunter E.S."/>
            <person name="Paight C.J."/>
            <person name="Lane C.E."/>
        </authorList>
    </citation>
    <scope>NUCLEOTIDE SEQUENCE [LARGE SCALE GENOMIC DNA]</scope>
    <source>
        <strain evidence="1">ESH_2018</strain>
    </source>
</reference>
<comment type="caution">
    <text evidence="1">The sequence shown here is derived from an EMBL/GenBank/DDBJ whole genome shotgun (WGS) entry which is preliminary data.</text>
</comment>
<sequence>MTTDRNGCAPIKQLLMQKYMHETCISEFFVSHANLVEKLRRIAEAYKNGGSLQHLIFYGPRQIEKVVHACHFIASLYNDESFKKVFETDPLPETSVDDLRYSFAQWDNRMVMSVQCRLLLNCGREDSRIQDLCKRLRQAYLFPSNFFKTFLLLEFDCLDRDVQRCIASNMRKSKNLCVLIVDEFSKAESLIKGMCISVRVCKPMIEELESFLIHVSTTDRFFSKKKLPQDYTAYVHSLCIQTKCRAFEALILLENAATSGFATVDTLVNLNKNPAMIKLVEIITKKSTRSLQKQLSDARVVFYDMLIHQNPPSTEDILQELLDSLSTLHKKDPEYMHNLAQNLADTSGSLVHGTFPIMHLEHLCVKLLLLEDMFCSDNSQQESLRNASTPL</sequence>
<gene>
    <name evidence="1" type="ORF">IE077_004055</name>
</gene>
<dbReference type="EMBL" id="JADAQX010000619">
    <property type="protein sequence ID" value="KAF8819739.1"/>
    <property type="molecule type" value="Genomic_DNA"/>
</dbReference>
<keyword evidence="2" id="KW-1185">Reference proteome</keyword>
<dbReference type="InterPro" id="IPR027417">
    <property type="entry name" value="P-loop_NTPase"/>
</dbReference>